<dbReference type="NCBIfam" id="TIGR02494">
    <property type="entry name" value="PFLE_PFLC"/>
    <property type="match status" value="1"/>
</dbReference>
<dbReference type="InterPro" id="IPR040074">
    <property type="entry name" value="BssD/PflA/YjjW"/>
</dbReference>
<evidence type="ECO:0000256" key="9">
    <source>
        <dbReference type="ARBA" id="ARBA00047365"/>
    </source>
</evidence>
<keyword evidence="5" id="KW-0479">Metal-binding</keyword>
<name>A0A9D2Q5P3_9FIRM</name>
<keyword evidence="7" id="KW-0408">Iron</keyword>
<keyword evidence="6" id="KW-0560">Oxidoreductase</keyword>
<evidence type="ECO:0000259" key="11">
    <source>
        <dbReference type="PROSITE" id="PS51918"/>
    </source>
</evidence>
<dbReference type="InterPro" id="IPR007197">
    <property type="entry name" value="rSAM"/>
</dbReference>
<dbReference type="PROSITE" id="PS51918">
    <property type="entry name" value="RADICAL_SAM"/>
    <property type="match status" value="1"/>
</dbReference>
<dbReference type="GO" id="GO:0051539">
    <property type="term" value="F:4 iron, 4 sulfur cluster binding"/>
    <property type="evidence" value="ECO:0007669"/>
    <property type="project" value="UniProtKB-KW"/>
</dbReference>
<dbReference type="PANTHER" id="PTHR30352">
    <property type="entry name" value="PYRUVATE FORMATE-LYASE-ACTIVATING ENZYME"/>
    <property type="match status" value="1"/>
</dbReference>
<dbReference type="EMBL" id="DWVY01000001">
    <property type="protein sequence ID" value="HJC73357.1"/>
    <property type="molecule type" value="Genomic_DNA"/>
</dbReference>
<dbReference type="InterPro" id="IPR034457">
    <property type="entry name" value="Organic_radical-activating"/>
</dbReference>
<dbReference type="Gene3D" id="3.20.20.70">
    <property type="entry name" value="Aldolase class I"/>
    <property type="match status" value="1"/>
</dbReference>
<evidence type="ECO:0000256" key="4">
    <source>
        <dbReference type="ARBA" id="ARBA00022691"/>
    </source>
</evidence>
<dbReference type="GO" id="GO:0016491">
    <property type="term" value="F:oxidoreductase activity"/>
    <property type="evidence" value="ECO:0007669"/>
    <property type="project" value="UniProtKB-KW"/>
</dbReference>
<dbReference type="InterPro" id="IPR012839">
    <property type="entry name" value="Organic_radical_activase"/>
</dbReference>
<evidence type="ECO:0000256" key="8">
    <source>
        <dbReference type="ARBA" id="ARBA00023014"/>
    </source>
</evidence>
<proteinExistence type="inferred from homology"/>
<dbReference type="SUPFAM" id="SSF54862">
    <property type="entry name" value="4Fe-4S ferredoxins"/>
    <property type="match status" value="1"/>
</dbReference>
<evidence type="ECO:0000256" key="1">
    <source>
        <dbReference type="ARBA" id="ARBA00001966"/>
    </source>
</evidence>
<evidence type="ECO:0000259" key="10">
    <source>
        <dbReference type="PROSITE" id="PS51379"/>
    </source>
</evidence>
<keyword evidence="8" id="KW-0411">Iron-sulfur</keyword>
<protein>
    <submittedName>
        <fullName evidence="12">Glycyl-radical enzyme activating protein</fullName>
    </submittedName>
</protein>
<evidence type="ECO:0000256" key="7">
    <source>
        <dbReference type="ARBA" id="ARBA00023004"/>
    </source>
</evidence>
<dbReference type="InterPro" id="IPR017896">
    <property type="entry name" value="4Fe4S_Fe-S-bd"/>
</dbReference>
<organism evidence="12 13">
    <name type="scientific">Candidatus Mediterraneibacter faecavium</name>
    <dbReference type="NCBI Taxonomy" id="2838668"/>
    <lineage>
        <taxon>Bacteria</taxon>
        <taxon>Bacillati</taxon>
        <taxon>Bacillota</taxon>
        <taxon>Clostridia</taxon>
        <taxon>Lachnospirales</taxon>
        <taxon>Lachnospiraceae</taxon>
        <taxon>Mediterraneibacter</taxon>
    </lineage>
</organism>
<evidence type="ECO:0000313" key="13">
    <source>
        <dbReference type="Proteomes" id="UP000823902"/>
    </source>
</evidence>
<evidence type="ECO:0000256" key="3">
    <source>
        <dbReference type="ARBA" id="ARBA00022485"/>
    </source>
</evidence>
<dbReference type="PROSITE" id="PS01087">
    <property type="entry name" value="RADICAL_ACTIVATING"/>
    <property type="match status" value="1"/>
</dbReference>
<dbReference type="InterPro" id="IPR058240">
    <property type="entry name" value="rSAM_sf"/>
</dbReference>
<keyword evidence="3" id="KW-0004">4Fe-4S</keyword>
<comment type="caution">
    <text evidence="12">The sequence shown here is derived from an EMBL/GenBank/DDBJ whole genome shotgun (WGS) entry which is preliminary data.</text>
</comment>
<dbReference type="SUPFAM" id="SSF102114">
    <property type="entry name" value="Radical SAM enzymes"/>
    <property type="match status" value="1"/>
</dbReference>
<sequence length="305" mass="34005">MKAGQEKENTREIMVSRIQYFSLHDGPGIRTTVFLQGCGLRCRWCHNPETWDAAPSVSYDSGRCIGCTACREVCPVQAHEFTEEGHRFLFSRCIRCGKCIEACPAQALEMNGYSENTDGLYDRLIRDKRLYEISGGGVTFSGGEPLMQAAALRGILTRLRESGVHTALETALYAPWETVEQVCGAVSLFLADMKMYDAQEHRKYTGVDNALILENLKRLVRIRDTAVRIPVIGGVNDSRENAEKTAGFLASLKPGVLSAELLPYHDFGIAKAGRIGRMQERFAEPGQERIAELEDIYRSYGIKIV</sequence>
<evidence type="ECO:0000256" key="2">
    <source>
        <dbReference type="ARBA" id="ARBA00009777"/>
    </source>
</evidence>
<dbReference type="GO" id="GO:0046872">
    <property type="term" value="F:metal ion binding"/>
    <property type="evidence" value="ECO:0007669"/>
    <property type="project" value="UniProtKB-KW"/>
</dbReference>
<dbReference type="PROSITE" id="PS00198">
    <property type="entry name" value="4FE4S_FER_1"/>
    <property type="match status" value="1"/>
</dbReference>
<gene>
    <name evidence="12" type="ORF">H9697_00150</name>
</gene>
<comment type="cofactor">
    <cofactor evidence="1">
        <name>[4Fe-4S] cluster</name>
        <dbReference type="ChEBI" id="CHEBI:49883"/>
    </cofactor>
</comment>
<dbReference type="Gene3D" id="3.30.70.20">
    <property type="match status" value="1"/>
</dbReference>
<evidence type="ECO:0000256" key="5">
    <source>
        <dbReference type="ARBA" id="ARBA00022723"/>
    </source>
</evidence>
<dbReference type="InterPro" id="IPR013785">
    <property type="entry name" value="Aldolase_TIM"/>
</dbReference>
<evidence type="ECO:0000256" key="6">
    <source>
        <dbReference type="ARBA" id="ARBA00023002"/>
    </source>
</evidence>
<dbReference type="Pfam" id="PF13353">
    <property type="entry name" value="Fer4_12"/>
    <property type="match status" value="1"/>
</dbReference>
<dbReference type="PIRSF" id="PIRSF000371">
    <property type="entry name" value="PFL_act_enz"/>
    <property type="match status" value="1"/>
</dbReference>
<keyword evidence="4" id="KW-0949">S-adenosyl-L-methionine</keyword>
<comment type="similarity">
    <text evidence="2">Belongs to the organic radical-activating enzymes family.</text>
</comment>
<dbReference type="PANTHER" id="PTHR30352:SF4">
    <property type="entry name" value="PYRUVATE FORMATE-LYASE 2-ACTIVATING ENZYME"/>
    <property type="match status" value="1"/>
</dbReference>
<reference evidence="12" key="2">
    <citation type="submission" date="2021-04" db="EMBL/GenBank/DDBJ databases">
        <authorList>
            <person name="Gilroy R."/>
        </authorList>
    </citation>
    <scope>NUCLEOTIDE SEQUENCE</scope>
    <source>
        <strain evidence="12">CHK196-7946</strain>
    </source>
</reference>
<dbReference type="InterPro" id="IPR001989">
    <property type="entry name" value="Radical_activat_CS"/>
</dbReference>
<dbReference type="SFLD" id="SFLDG01066">
    <property type="entry name" value="organic_radical-activating_enz"/>
    <property type="match status" value="1"/>
</dbReference>
<reference evidence="12" key="1">
    <citation type="journal article" date="2021" name="PeerJ">
        <title>Extensive microbial diversity within the chicken gut microbiome revealed by metagenomics and culture.</title>
        <authorList>
            <person name="Gilroy R."/>
            <person name="Ravi A."/>
            <person name="Getino M."/>
            <person name="Pursley I."/>
            <person name="Horton D.L."/>
            <person name="Alikhan N.F."/>
            <person name="Baker D."/>
            <person name="Gharbi K."/>
            <person name="Hall N."/>
            <person name="Watson M."/>
            <person name="Adriaenssens E.M."/>
            <person name="Foster-Nyarko E."/>
            <person name="Jarju S."/>
            <person name="Secka A."/>
            <person name="Antonio M."/>
            <person name="Oren A."/>
            <person name="Chaudhuri R.R."/>
            <person name="La Ragione R."/>
            <person name="Hildebrand F."/>
            <person name="Pallen M.J."/>
        </authorList>
    </citation>
    <scope>NUCLEOTIDE SEQUENCE</scope>
    <source>
        <strain evidence="12">CHK196-7946</strain>
    </source>
</reference>
<evidence type="ECO:0000313" key="12">
    <source>
        <dbReference type="EMBL" id="HJC73357.1"/>
    </source>
</evidence>
<dbReference type="SFLD" id="SFLDG01118">
    <property type="entry name" value="activating_enzymes__group_2"/>
    <property type="match status" value="1"/>
</dbReference>
<feature type="domain" description="4Fe-4S ferredoxin-type" evidence="10">
    <location>
        <begin position="55"/>
        <end position="84"/>
    </location>
</feature>
<comment type="catalytic activity">
    <reaction evidence="9">
        <text>glycyl-[protein] + reduced [flavodoxin] + S-adenosyl-L-methionine = glycin-2-yl radical-[protein] + semiquinone [flavodoxin] + 5'-deoxyadenosine + L-methionine + H(+)</text>
        <dbReference type="Rhea" id="RHEA:61976"/>
        <dbReference type="Rhea" id="RHEA-COMP:10622"/>
        <dbReference type="Rhea" id="RHEA-COMP:14480"/>
        <dbReference type="Rhea" id="RHEA-COMP:15993"/>
        <dbReference type="Rhea" id="RHEA-COMP:15994"/>
        <dbReference type="ChEBI" id="CHEBI:15378"/>
        <dbReference type="ChEBI" id="CHEBI:17319"/>
        <dbReference type="ChEBI" id="CHEBI:29947"/>
        <dbReference type="ChEBI" id="CHEBI:32722"/>
        <dbReference type="ChEBI" id="CHEBI:57618"/>
        <dbReference type="ChEBI" id="CHEBI:57844"/>
        <dbReference type="ChEBI" id="CHEBI:59789"/>
        <dbReference type="ChEBI" id="CHEBI:140311"/>
    </reaction>
</comment>
<dbReference type="Proteomes" id="UP000823902">
    <property type="component" value="Unassembled WGS sequence"/>
</dbReference>
<dbReference type="AlphaFoldDB" id="A0A9D2Q5P3"/>
<dbReference type="InterPro" id="IPR017900">
    <property type="entry name" value="4Fe4S_Fe_S_CS"/>
</dbReference>
<feature type="domain" description="Radical SAM core" evidence="11">
    <location>
        <begin position="24"/>
        <end position="303"/>
    </location>
</feature>
<feature type="domain" description="4Fe-4S ferredoxin-type" evidence="10">
    <location>
        <begin position="91"/>
        <end position="113"/>
    </location>
</feature>
<dbReference type="PROSITE" id="PS51379">
    <property type="entry name" value="4FE4S_FER_2"/>
    <property type="match status" value="2"/>
</dbReference>
<accession>A0A9D2Q5P3</accession>
<dbReference type="SFLD" id="SFLDS00029">
    <property type="entry name" value="Radical_SAM"/>
    <property type="match status" value="1"/>
</dbReference>